<dbReference type="AlphaFoldDB" id="A0A226CY08"/>
<dbReference type="InterPro" id="IPR029033">
    <property type="entry name" value="His_PPase_superfam"/>
</dbReference>
<dbReference type="SMART" id="SM00855">
    <property type="entry name" value="PGAM"/>
    <property type="match status" value="1"/>
</dbReference>
<organism evidence="4 5">
    <name type="scientific">Folsomia candida</name>
    <name type="common">Springtail</name>
    <dbReference type="NCBI Taxonomy" id="158441"/>
    <lineage>
        <taxon>Eukaryota</taxon>
        <taxon>Metazoa</taxon>
        <taxon>Ecdysozoa</taxon>
        <taxon>Arthropoda</taxon>
        <taxon>Hexapoda</taxon>
        <taxon>Collembola</taxon>
        <taxon>Entomobryomorpha</taxon>
        <taxon>Isotomoidea</taxon>
        <taxon>Isotomidae</taxon>
        <taxon>Proisotominae</taxon>
        <taxon>Folsomia</taxon>
    </lineage>
</organism>
<gene>
    <name evidence="4" type="ORF">Fcan01_27807</name>
</gene>
<evidence type="ECO:0000256" key="3">
    <source>
        <dbReference type="PIRSR" id="PIRSR613078-2"/>
    </source>
</evidence>
<dbReference type="CDD" id="cd07067">
    <property type="entry name" value="HP_PGM_like"/>
    <property type="match status" value="1"/>
</dbReference>
<feature type="active site" description="Tele-phosphohistidine intermediate" evidence="2">
    <location>
        <position position="9"/>
    </location>
</feature>
<dbReference type="Proteomes" id="UP000198287">
    <property type="component" value="Unassembled WGS sequence"/>
</dbReference>
<keyword evidence="5" id="KW-1185">Reference proteome</keyword>
<accession>A0A226CY08</accession>
<dbReference type="EMBL" id="LNIX01000057">
    <property type="protein sequence ID" value="OXA37418.1"/>
    <property type="molecule type" value="Genomic_DNA"/>
</dbReference>
<dbReference type="STRING" id="158441.A0A226CY08"/>
<dbReference type="Pfam" id="PF00300">
    <property type="entry name" value="His_Phos_1"/>
    <property type="match status" value="1"/>
</dbReference>
<name>A0A226CY08_FOLCA</name>
<evidence type="ECO:0000256" key="2">
    <source>
        <dbReference type="PIRSR" id="PIRSR613078-1"/>
    </source>
</evidence>
<dbReference type="GO" id="GO:0045820">
    <property type="term" value="P:negative regulation of glycolytic process"/>
    <property type="evidence" value="ECO:0007669"/>
    <property type="project" value="TreeGrafter"/>
</dbReference>
<dbReference type="OMA" id="YMSIAMK"/>
<dbReference type="OrthoDB" id="8275317at2759"/>
<feature type="binding site" evidence="3">
    <location>
        <position position="58"/>
    </location>
    <ligand>
        <name>substrate</name>
    </ligand>
</feature>
<dbReference type="InterPro" id="IPR051695">
    <property type="entry name" value="Phosphoglycerate_Mutase"/>
</dbReference>
<evidence type="ECO:0000256" key="1">
    <source>
        <dbReference type="ARBA" id="ARBA00022801"/>
    </source>
</evidence>
<dbReference type="PANTHER" id="PTHR46517">
    <property type="entry name" value="FRUCTOSE-2,6-BISPHOSPHATASE TIGAR"/>
    <property type="match status" value="1"/>
</dbReference>
<reference evidence="4 5" key="1">
    <citation type="submission" date="2015-12" db="EMBL/GenBank/DDBJ databases">
        <title>The genome of Folsomia candida.</title>
        <authorList>
            <person name="Faddeeva A."/>
            <person name="Derks M.F."/>
            <person name="Anvar Y."/>
            <person name="Smit S."/>
            <person name="Van Straalen N."/>
            <person name="Roelofs D."/>
        </authorList>
    </citation>
    <scope>NUCLEOTIDE SEQUENCE [LARGE SCALE GENOMIC DNA]</scope>
    <source>
        <strain evidence="4 5">VU population</strain>
        <tissue evidence="4">Whole body</tissue>
    </source>
</reference>
<protein>
    <submittedName>
        <fullName evidence="4">Fructose-2,6-bisphosphatase TIGAR</fullName>
    </submittedName>
</protein>
<dbReference type="GO" id="GO:0004331">
    <property type="term" value="F:fructose-2,6-bisphosphate 2-phosphatase activity"/>
    <property type="evidence" value="ECO:0007669"/>
    <property type="project" value="TreeGrafter"/>
</dbReference>
<feature type="active site" description="Proton donor/acceptor" evidence="2">
    <location>
        <position position="86"/>
    </location>
</feature>
<evidence type="ECO:0000313" key="4">
    <source>
        <dbReference type="EMBL" id="OXA37418.1"/>
    </source>
</evidence>
<sequence>MLVVTFLRHGETTSNVANIIEGHTHGELTERGIMMAEHLGRHLRDEKFTRIYSSDLKRCCDTTHIILQHSKNHHEEVLILDKTLRERFFGDLELQPREAIRKLCIKTRQNYPHVRIPGGETFQDVKKRAGKFFSMLCQIVDSSEEGDARENVLVVTHAGWLMSFLHYLIDNKQSLDFYFDPKLCKRPAHNTATTKIIIYKNETGMKRRVSVKHVHDTKHLPDNLQNKIDNTQETSS</sequence>
<dbReference type="Gene3D" id="3.40.50.1240">
    <property type="entry name" value="Phosphoglycerate mutase-like"/>
    <property type="match status" value="1"/>
</dbReference>
<evidence type="ECO:0000313" key="5">
    <source>
        <dbReference type="Proteomes" id="UP000198287"/>
    </source>
</evidence>
<dbReference type="SUPFAM" id="SSF53254">
    <property type="entry name" value="Phosphoglycerate mutase-like"/>
    <property type="match status" value="1"/>
</dbReference>
<dbReference type="GO" id="GO:0005829">
    <property type="term" value="C:cytosol"/>
    <property type="evidence" value="ECO:0007669"/>
    <property type="project" value="TreeGrafter"/>
</dbReference>
<feature type="binding site" evidence="3">
    <location>
        <begin position="8"/>
        <end position="15"/>
    </location>
    <ligand>
        <name>substrate</name>
    </ligand>
</feature>
<dbReference type="InterPro" id="IPR013078">
    <property type="entry name" value="His_Pase_superF_clade-1"/>
</dbReference>
<proteinExistence type="predicted"/>
<keyword evidence="1" id="KW-0378">Hydrolase</keyword>
<dbReference type="PANTHER" id="PTHR46517:SF1">
    <property type="entry name" value="FRUCTOSE-2,6-BISPHOSPHATASE TIGAR"/>
    <property type="match status" value="1"/>
</dbReference>
<dbReference type="GO" id="GO:0043456">
    <property type="term" value="P:regulation of pentose-phosphate shunt"/>
    <property type="evidence" value="ECO:0007669"/>
    <property type="project" value="TreeGrafter"/>
</dbReference>
<comment type="caution">
    <text evidence="4">The sequence shown here is derived from an EMBL/GenBank/DDBJ whole genome shotgun (WGS) entry which is preliminary data.</text>
</comment>